<comment type="similarity">
    <text evidence="1">Belongs to the glycosyltransferase 2 family.</text>
</comment>
<dbReference type="PANTHER" id="PTHR22916:SF3">
    <property type="entry name" value="UDP-GLCNAC:BETAGAL BETA-1,3-N-ACETYLGLUCOSAMINYLTRANSFERASE-LIKE PROTEIN 1"/>
    <property type="match status" value="1"/>
</dbReference>
<gene>
    <name evidence="3" type="ORF">H0185_18850</name>
</gene>
<dbReference type="EMBL" id="JACWFH010000029">
    <property type="protein sequence ID" value="MBY0098828.1"/>
    <property type="molecule type" value="Genomic_DNA"/>
</dbReference>
<feature type="domain" description="Glycosyltransferase 2-like" evidence="2">
    <location>
        <begin position="7"/>
        <end position="166"/>
    </location>
</feature>
<evidence type="ECO:0000313" key="3">
    <source>
        <dbReference type="EMBL" id="MBY0098828.1"/>
    </source>
</evidence>
<dbReference type="PANTHER" id="PTHR22916">
    <property type="entry name" value="GLYCOSYLTRANSFERASE"/>
    <property type="match status" value="1"/>
</dbReference>
<dbReference type="InterPro" id="IPR029044">
    <property type="entry name" value="Nucleotide-diphossugar_trans"/>
</dbReference>
<name>A0ABS7K9D6_9BACI</name>
<proteinExistence type="inferred from homology"/>
<evidence type="ECO:0000259" key="2">
    <source>
        <dbReference type="Pfam" id="PF00535"/>
    </source>
</evidence>
<organism evidence="3 4">
    <name type="scientific">Mesobacillus maritimus</name>
    <dbReference type="NCBI Taxonomy" id="1643336"/>
    <lineage>
        <taxon>Bacteria</taxon>
        <taxon>Bacillati</taxon>
        <taxon>Bacillota</taxon>
        <taxon>Bacilli</taxon>
        <taxon>Bacillales</taxon>
        <taxon>Bacillaceae</taxon>
        <taxon>Mesobacillus</taxon>
    </lineage>
</organism>
<reference evidence="3 4" key="1">
    <citation type="submission" date="2020-07" db="EMBL/GenBank/DDBJ databases">
        <title>Fungal Genomes of the International Space Station.</title>
        <authorList>
            <person name="Seuylemezian A."/>
            <person name="Singh N.K."/>
            <person name="Wood J."/>
            <person name="Venkateswaran K."/>
        </authorList>
    </citation>
    <scope>NUCLEOTIDE SEQUENCE [LARGE SCALE GENOMIC DNA]</scope>
    <source>
        <strain evidence="3 4">PL-B2</strain>
    </source>
</reference>
<evidence type="ECO:0000313" key="4">
    <source>
        <dbReference type="Proteomes" id="UP000769780"/>
    </source>
</evidence>
<dbReference type="Proteomes" id="UP000769780">
    <property type="component" value="Unassembled WGS sequence"/>
</dbReference>
<dbReference type="InterPro" id="IPR001173">
    <property type="entry name" value="Glyco_trans_2-like"/>
</dbReference>
<sequence>MDKPLISIVIATYNRPLLLAELVESLSRQTFKDFEVIIVNDYGESVDKVKALYDDLDIKIIEMEKNSKHVLARNTGIQQAKGEWIMLIDDDDLLVPTHIETMVKESKDYDLLYSDVEIVRFELKNQRRVPVERRLFAYEMDLQGMRRFSTFVASGCLYRRELHDKIGLFDPAVHNYWDWDFFLRVVEQFRVKRVAVAGVLYDFSDFNNNQSKDLEPRKFYLNRLGEKHNLGELPSKNFFLLLEEPEVKQRQAESKVLWDGMSFVSRLVREKEDIR</sequence>
<accession>A0ABS7K9D6</accession>
<keyword evidence="4" id="KW-1185">Reference proteome</keyword>
<dbReference type="RefSeq" id="WP_221875048.1">
    <property type="nucleotide sequence ID" value="NZ_JACWFH010000029.1"/>
</dbReference>
<dbReference type="SUPFAM" id="SSF53448">
    <property type="entry name" value="Nucleotide-diphospho-sugar transferases"/>
    <property type="match status" value="1"/>
</dbReference>
<dbReference type="Gene3D" id="3.90.550.10">
    <property type="entry name" value="Spore Coat Polysaccharide Biosynthesis Protein SpsA, Chain A"/>
    <property type="match status" value="1"/>
</dbReference>
<comment type="caution">
    <text evidence="3">The sequence shown here is derived from an EMBL/GenBank/DDBJ whole genome shotgun (WGS) entry which is preliminary data.</text>
</comment>
<dbReference type="Pfam" id="PF00535">
    <property type="entry name" value="Glycos_transf_2"/>
    <property type="match status" value="1"/>
</dbReference>
<protein>
    <submittedName>
        <fullName evidence="3">Glycosyltransferase</fullName>
    </submittedName>
</protein>
<evidence type="ECO:0000256" key="1">
    <source>
        <dbReference type="ARBA" id="ARBA00006739"/>
    </source>
</evidence>